<evidence type="ECO:0000313" key="6">
    <source>
        <dbReference type="EMBL" id="WBA43631.1"/>
    </source>
</evidence>
<dbReference type="EC" id="2.7.13.3" evidence="2"/>
<evidence type="ECO:0000256" key="2">
    <source>
        <dbReference type="ARBA" id="ARBA00012438"/>
    </source>
</evidence>
<accession>A0ABY7LUE9</accession>
<dbReference type="InterPro" id="IPR011990">
    <property type="entry name" value="TPR-like_helical_dom_sf"/>
</dbReference>
<dbReference type="InterPro" id="IPR005467">
    <property type="entry name" value="His_kinase_dom"/>
</dbReference>
<dbReference type="GO" id="GO:0005524">
    <property type="term" value="F:ATP binding"/>
    <property type="evidence" value="ECO:0007669"/>
    <property type="project" value="UniProtKB-KW"/>
</dbReference>
<dbReference type="EMBL" id="CP114767">
    <property type="protein sequence ID" value="WBA43631.1"/>
    <property type="molecule type" value="Genomic_DNA"/>
</dbReference>
<dbReference type="InterPro" id="IPR019734">
    <property type="entry name" value="TPR_rpt"/>
</dbReference>
<gene>
    <name evidence="6" type="ORF">O3303_08690</name>
</gene>
<keyword evidence="3" id="KW-0597">Phosphoprotein</keyword>
<dbReference type="InterPro" id="IPR036890">
    <property type="entry name" value="HATPase_C_sf"/>
</dbReference>
<evidence type="ECO:0000256" key="4">
    <source>
        <dbReference type="SAM" id="Phobius"/>
    </source>
</evidence>
<sequence>MKWIIAIGLLLLGFPLRAQPGYWNADADSLQQVLAGKRADTARVRTLAHILHVTELTEPSHRQQAAGLVAELLRLNARTHQLPQEAPYRQLQAGLQHWLQQRPGPALVALQQAIELFDQSGQPVPLLLIDLAPVYNELHESEGRMSYFQRKLRQYKVAGGSPENEAACHLVLGGSYRHRGNFNQAISHYLRAADLFRHFHRRLYSNELMVAGNTYAEWGNPRKALQYLQLASRRNDQARIGGLQQFYSERAIAKLYLQQGNTAAAARYVAKATHTARHAQLNAAQYTAYALLLQSELLLARQQAAAAGPLLTRAQQLADSLQMQITGRPGEFSLDATWARYHTARQHYPAAAARWRQAYARATASNLQMLRPQYLRELIRFEAAHGTPAAARHYSLAYLALQDTLNTAQGVDLLAQYEAERVEQAQNEEITNLRHEKEVQALRLHQRSQLLAVAVAALVLISVLGVGLYRQLRLNRRTLAQLRQTQSQLVAAEKWAFVGELSAGIAHELQNPLSFMKRFAEVSTSLVDNMGQQADAPGLEQEIRSGLRQNLQEISQHGLRASGIIRDMLEHARSGNGQRLPTDLNALVLEYLELARQSQAPGGQTSNIQVETALAPNLPLVSAMPPDLGRVLLNLFTNAFYAVLQRQQAGETGYSPRVHISSMQHNGSVQVRVRDNGPGIPEEIRGEVFKPFFTTKPLGEGTGLGLSLSYDIVQSHGGTLRVGPAAGQGTEFIVTLPVG</sequence>
<dbReference type="InterPro" id="IPR036097">
    <property type="entry name" value="HisK_dim/P_sf"/>
</dbReference>
<protein>
    <recommendedName>
        <fullName evidence="2">histidine kinase</fullName>
        <ecNumber evidence="2">2.7.13.3</ecNumber>
    </recommendedName>
</protein>
<comment type="catalytic activity">
    <reaction evidence="1">
        <text>ATP + protein L-histidine = ADP + protein N-phospho-L-histidine.</text>
        <dbReference type="EC" id="2.7.13.3"/>
    </reaction>
</comment>
<keyword evidence="4" id="KW-1133">Transmembrane helix</keyword>
<dbReference type="PANTHER" id="PTHR43065">
    <property type="entry name" value="SENSOR HISTIDINE KINASE"/>
    <property type="match status" value="1"/>
</dbReference>
<keyword evidence="7" id="KW-1185">Reference proteome</keyword>
<organism evidence="6 7">
    <name type="scientific">Hymenobacter canadensis</name>
    <dbReference type="NCBI Taxonomy" id="2999067"/>
    <lineage>
        <taxon>Bacteria</taxon>
        <taxon>Pseudomonadati</taxon>
        <taxon>Bacteroidota</taxon>
        <taxon>Cytophagia</taxon>
        <taxon>Cytophagales</taxon>
        <taxon>Hymenobacteraceae</taxon>
        <taxon>Hymenobacter</taxon>
    </lineage>
</organism>
<dbReference type="SUPFAM" id="SSF48452">
    <property type="entry name" value="TPR-like"/>
    <property type="match status" value="1"/>
</dbReference>
<feature type="transmembrane region" description="Helical" evidence="4">
    <location>
        <begin position="450"/>
        <end position="469"/>
    </location>
</feature>
<keyword evidence="6" id="KW-0067">ATP-binding</keyword>
<dbReference type="Proteomes" id="UP001211005">
    <property type="component" value="Chromosome"/>
</dbReference>
<dbReference type="Gene3D" id="3.30.565.10">
    <property type="entry name" value="Histidine kinase-like ATPase, C-terminal domain"/>
    <property type="match status" value="1"/>
</dbReference>
<feature type="domain" description="Histidine kinase" evidence="5">
    <location>
        <begin position="504"/>
        <end position="739"/>
    </location>
</feature>
<dbReference type="CDD" id="cd00082">
    <property type="entry name" value="HisKA"/>
    <property type="match status" value="1"/>
</dbReference>
<evidence type="ECO:0000313" key="7">
    <source>
        <dbReference type="Proteomes" id="UP001211005"/>
    </source>
</evidence>
<proteinExistence type="predicted"/>
<evidence type="ECO:0000256" key="1">
    <source>
        <dbReference type="ARBA" id="ARBA00000085"/>
    </source>
</evidence>
<dbReference type="SUPFAM" id="SSF55874">
    <property type="entry name" value="ATPase domain of HSP90 chaperone/DNA topoisomerase II/histidine kinase"/>
    <property type="match status" value="1"/>
</dbReference>
<evidence type="ECO:0000256" key="3">
    <source>
        <dbReference type="ARBA" id="ARBA00022553"/>
    </source>
</evidence>
<keyword evidence="6" id="KW-0547">Nucleotide-binding</keyword>
<dbReference type="Pfam" id="PF02518">
    <property type="entry name" value="HATPase_c"/>
    <property type="match status" value="1"/>
</dbReference>
<dbReference type="Pfam" id="PF00512">
    <property type="entry name" value="HisKA"/>
    <property type="match status" value="1"/>
</dbReference>
<keyword evidence="4" id="KW-0812">Transmembrane</keyword>
<dbReference type="RefSeq" id="WP_269561668.1">
    <property type="nucleotide sequence ID" value="NZ_CP114767.1"/>
</dbReference>
<name>A0ABY7LUE9_9BACT</name>
<evidence type="ECO:0000259" key="5">
    <source>
        <dbReference type="PROSITE" id="PS50109"/>
    </source>
</evidence>
<dbReference type="InterPro" id="IPR003594">
    <property type="entry name" value="HATPase_dom"/>
</dbReference>
<dbReference type="InterPro" id="IPR003661">
    <property type="entry name" value="HisK_dim/P_dom"/>
</dbReference>
<dbReference type="SUPFAM" id="SSF47384">
    <property type="entry name" value="Homodimeric domain of signal transducing histidine kinase"/>
    <property type="match status" value="1"/>
</dbReference>
<reference evidence="6 7" key="1">
    <citation type="submission" date="2022-12" db="EMBL/GenBank/DDBJ databases">
        <title>Hymenobacter canadensis sp. nov. isolated from lake water of the Cambridge Bay, Canada.</title>
        <authorList>
            <person name="Kim W.H."/>
            <person name="Lee Y.M."/>
        </authorList>
    </citation>
    <scope>NUCLEOTIDE SEQUENCE [LARGE SCALE GENOMIC DNA]</scope>
    <source>
        <strain evidence="6 7">PAMC 29467</strain>
    </source>
</reference>
<dbReference type="Gene3D" id="1.25.40.10">
    <property type="entry name" value="Tetratricopeptide repeat domain"/>
    <property type="match status" value="1"/>
</dbReference>
<dbReference type="InterPro" id="IPR004358">
    <property type="entry name" value="Sig_transdc_His_kin-like_C"/>
</dbReference>
<dbReference type="Gene3D" id="1.10.287.130">
    <property type="match status" value="1"/>
</dbReference>
<dbReference type="SMART" id="SM00028">
    <property type="entry name" value="TPR"/>
    <property type="match status" value="3"/>
</dbReference>
<dbReference type="SMART" id="SM00387">
    <property type="entry name" value="HATPase_c"/>
    <property type="match status" value="1"/>
</dbReference>
<dbReference type="PRINTS" id="PR00344">
    <property type="entry name" value="BCTRLSENSOR"/>
</dbReference>
<keyword evidence="4" id="KW-0472">Membrane</keyword>
<dbReference type="SMART" id="SM00388">
    <property type="entry name" value="HisKA"/>
    <property type="match status" value="1"/>
</dbReference>
<dbReference type="PROSITE" id="PS50109">
    <property type="entry name" value="HIS_KIN"/>
    <property type="match status" value="1"/>
</dbReference>
<dbReference type="PANTHER" id="PTHR43065:SF42">
    <property type="entry name" value="TWO-COMPONENT SENSOR PPRA"/>
    <property type="match status" value="1"/>
</dbReference>